<comment type="caution">
    <text evidence="2">The sequence shown here is derived from an EMBL/GenBank/DDBJ whole genome shotgun (WGS) entry which is preliminary data.</text>
</comment>
<dbReference type="EMBL" id="JBBKZU010000010">
    <property type="protein sequence ID" value="MEJ8813892.1"/>
    <property type="molecule type" value="Genomic_DNA"/>
</dbReference>
<feature type="chain" id="PRO_5047496385" description="Secreted protein" evidence="1">
    <location>
        <begin position="25"/>
        <end position="129"/>
    </location>
</feature>
<evidence type="ECO:0000256" key="1">
    <source>
        <dbReference type="SAM" id="SignalP"/>
    </source>
</evidence>
<sequence length="129" mass="13761">MTVRFLFVICLSIAAAAGPRLVLAQTTSAAGISAESSEQLEADYRVIAARCGTPAFEKSFYKQSKAAVAAGLVTRHRDPAQVEKTVTALRRNPVVLIGAQSDCPAQIEHLKAIQKERARSLHKGGTAKT</sequence>
<evidence type="ECO:0008006" key="4">
    <source>
        <dbReference type="Google" id="ProtNLM"/>
    </source>
</evidence>
<dbReference type="Proteomes" id="UP001365846">
    <property type="component" value="Unassembled WGS sequence"/>
</dbReference>
<accession>A0ABU8VJP2</accession>
<reference evidence="2 3" key="1">
    <citation type="submission" date="2024-03" db="EMBL/GenBank/DDBJ databases">
        <title>Novel species of the genus Variovorax.</title>
        <authorList>
            <person name="Liu Q."/>
            <person name="Xin Y.-H."/>
        </authorList>
    </citation>
    <scope>NUCLEOTIDE SEQUENCE [LARGE SCALE GENOMIC DNA]</scope>
    <source>
        <strain evidence="2 3">KACC 18899</strain>
    </source>
</reference>
<feature type="signal peptide" evidence="1">
    <location>
        <begin position="1"/>
        <end position="24"/>
    </location>
</feature>
<keyword evidence="3" id="KW-1185">Reference proteome</keyword>
<dbReference type="RefSeq" id="WP_340359115.1">
    <property type="nucleotide sequence ID" value="NZ_JBBKZU010000010.1"/>
</dbReference>
<evidence type="ECO:0000313" key="2">
    <source>
        <dbReference type="EMBL" id="MEJ8813892.1"/>
    </source>
</evidence>
<protein>
    <recommendedName>
        <fullName evidence="4">Secreted protein</fullName>
    </recommendedName>
</protein>
<evidence type="ECO:0000313" key="3">
    <source>
        <dbReference type="Proteomes" id="UP001365846"/>
    </source>
</evidence>
<organism evidence="2 3">
    <name type="scientific">Variovorax ureilyticus</name>
    <dbReference type="NCBI Taxonomy" id="1836198"/>
    <lineage>
        <taxon>Bacteria</taxon>
        <taxon>Pseudomonadati</taxon>
        <taxon>Pseudomonadota</taxon>
        <taxon>Betaproteobacteria</taxon>
        <taxon>Burkholderiales</taxon>
        <taxon>Comamonadaceae</taxon>
        <taxon>Variovorax</taxon>
    </lineage>
</organism>
<name>A0ABU8VJP2_9BURK</name>
<proteinExistence type="predicted"/>
<gene>
    <name evidence="2" type="ORF">WKW77_22590</name>
</gene>
<keyword evidence="1" id="KW-0732">Signal</keyword>